<sequence length="594" mass="63948">MAVAQFTNAPCWGVAGKERERRPFVNLSRELPLNRSEVTQTGGHSLVKKRRVSIFGGVSRRCQSISDQQALDFELHTDPYNEDISTSTDGSALHDESTQHSTDSQNLQTELIMLSLPAIAGQAIEPLAQLMETAYIGRLGPLELASAGVSMSIFNIVSKVFNIPLLSVATSFVAEDVARSAGNNSAPCGQYQNGAYERRELPSVSTALLLALAIGVFEALALYFGSGLFLDMMGISSGSSMRIPAEHFLKLRAFGAPAVVMYLAVQGIFRGFKDTKTPILSLGLGNFSAVFFFPLLMYYFHLGVTGAAISTVLSQYIVAFLMIWHLNKRTVLSLPNAHNLHFGGYLKSGGFLLGRTMAAVMTITLSTSMAARQGALAMAAHQICLQVWLSVSLLVDAQAAAGQAMIASSYAKGDYSTVKKIAFFALKTGLITGVSLALLLGLSFNSLATLFTKDAQVLQIVGSGLLFVSASQPINALAYIFDGLHYGVSDFSYAAWSMMAVGALSSVFLLYAPSIVGLSGVWSGLTLFMGLRTLAGYARLSSKEGPWKFLHGDAYKLQVSGKTFILSDMLFPSSIMVIFLQRSMFCICCHVILF</sequence>
<dbReference type="Proteomes" id="UP000030711">
    <property type="component" value="Chromosome 10"/>
</dbReference>
<organism evidence="1 2">
    <name type="scientific">Eucalyptus grandis</name>
    <name type="common">Flooded gum</name>
    <dbReference type="NCBI Taxonomy" id="71139"/>
    <lineage>
        <taxon>Eukaryota</taxon>
        <taxon>Viridiplantae</taxon>
        <taxon>Streptophyta</taxon>
        <taxon>Embryophyta</taxon>
        <taxon>Tracheophyta</taxon>
        <taxon>Spermatophyta</taxon>
        <taxon>Magnoliopsida</taxon>
        <taxon>eudicotyledons</taxon>
        <taxon>Gunneridae</taxon>
        <taxon>Pentapetalae</taxon>
        <taxon>rosids</taxon>
        <taxon>malvids</taxon>
        <taxon>Myrtales</taxon>
        <taxon>Myrtaceae</taxon>
        <taxon>Myrtoideae</taxon>
        <taxon>Eucalypteae</taxon>
        <taxon>Eucalyptus</taxon>
    </lineage>
</organism>
<name>A0ACC3J8V0_EUCGR</name>
<proteinExistence type="predicted"/>
<gene>
    <name evidence="1" type="ORF">EUGRSUZ_J02520</name>
</gene>
<evidence type="ECO:0000313" key="1">
    <source>
        <dbReference type="EMBL" id="KAK3410551.1"/>
    </source>
</evidence>
<dbReference type="EMBL" id="CM064444">
    <property type="protein sequence ID" value="KAK3410551.1"/>
    <property type="molecule type" value="Genomic_DNA"/>
</dbReference>
<reference evidence="1 2" key="1">
    <citation type="journal article" date="2014" name="Nature">
        <title>The genome of Eucalyptus grandis.</title>
        <authorList>
            <person name="Myburg A.A."/>
            <person name="Grattapaglia D."/>
            <person name="Tuskan G.A."/>
            <person name="Hellsten U."/>
            <person name="Hayes R.D."/>
            <person name="Grimwood J."/>
            <person name="Jenkins J."/>
            <person name="Lindquist E."/>
            <person name="Tice H."/>
            <person name="Bauer D."/>
            <person name="Goodstein D.M."/>
            <person name="Dubchak I."/>
            <person name="Poliakov A."/>
            <person name="Mizrachi E."/>
            <person name="Kullan A.R."/>
            <person name="Hussey S.G."/>
            <person name="Pinard D."/>
            <person name="van der Merwe K."/>
            <person name="Singh P."/>
            <person name="van Jaarsveld I."/>
            <person name="Silva-Junior O.B."/>
            <person name="Togawa R.C."/>
            <person name="Pappas M.R."/>
            <person name="Faria D.A."/>
            <person name="Sansaloni C.P."/>
            <person name="Petroli C.D."/>
            <person name="Yang X."/>
            <person name="Ranjan P."/>
            <person name="Tschaplinski T.J."/>
            <person name="Ye C.Y."/>
            <person name="Li T."/>
            <person name="Sterck L."/>
            <person name="Vanneste K."/>
            <person name="Murat F."/>
            <person name="Soler M."/>
            <person name="Clemente H.S."/>
            <person name="Saidi N."/>
            <person name="Cassan-Wang H."/>
            <person name="Dunand C."/>
            <person name="Hefer C.A."/>
            <person name="Bornberg-Bauer E."/>
            <person name="Kersting A.R."/>
            <person name="Vining K."/>
            <person name="Amarasinghe V."/>
            <person name="Ranik M."/>
            <person name="Naithani S."/>
            <person name="Elser J."/>
            <person name="Boyd A.E."/>
            <person name="Liston A."/>
            <person name="Spatafora J.W."/>
            <person name="Dharmwardhana P."/>
            <person name="Raja R."/>
            <person name="Sullivan C."/>
            <person name="Romanel E."/>
            <person name="Alves-Ferreira M."/>
            <person name="Kulheim C."/>
            <person name="Foley W."/>
            <person name="Carocha V."/>
            <person name="Paiva J."/>
            <person name="Kudrna D."/>
            <person name="Brommonschenkel S.H."/>
            <person name="Pasquali G."/>
            <person name="Byrne M."/>
            <person name="Rigault P."/>
            <person name="Tibbits J."/>
            <person name="Spokevicius A."/>
            <person name="Jones R.C."/>
            <person name="Steane D.A."/>
            <person name="Vaillancourt R.E."/>
            <person name="Potts B.M."/>
            <person name="Joubert F."/>
            <person name="Barry K."/>
            <person name="Pappas G.J."/>
            <person name="Strauss S.H."/>
            <person name="Jaiswal P."/>
            <person name="Grima-Pettenati J."/>
            <person name="Salse J."/>
            <person name="Van de Peer Y."/>
            <person name="Rokhsar D.S."/>
            <person name="Schmutz J."/>
        </authorList>
    </citation>
    <scope>NUCLEOTIDE SEQUENCE [LARGE SCALE GENOMIC DNA]</scope>
    <source>
        <strain evidence="2">cv. BRASUZ1</strain>
        <tissue evidence="1">Leaf extractions</tissue>
    </source>
</reference>
<comment type="caution">
    <text evidence="1">The sequence shown here is derived from an EMBL/GenBank/DDBJ whole genome shotgun (WGS) entry which is preliminary data.</text>
</comment>
<evidence type="ECO:0000313" key="2">
    <source>
        <dbReference type="Proteomes" id="UP000030711"/>
    </source>
</evidence>
<protein>
    <submittedName>
        <fullName evidence="1">Uncharacterized protein</fullName>
    </submittedName>
</protein>
<keyword evidence="2" id="KW-1185">Reference proteome</keyword>
<accession>A0ACC3J8V0</accession>